<evidence type="ECO:0000313" key="2">
    <source>
        <dbReference type="Proteomes" id="UP001500523"/>
    </source>
</evidence>
<name>A0ABP7ET53_9SPHN</name>
<gene>
    <name evidence="1" type="ORF">GCM10022268_32130</name>
</gene>
<evidence type="ECO:0008006" key="3">
    <source>
        <dbReference type="Google" id="ProtNLM"/>
    </source>
</evidence>
<keyword evidence="2" id="KW-1185">Reference proteome</keyword>
<dbReference type="Proteomes" id="UP001500523">
    <property type="component" value="Unassembled WGS sequence"/>
</dbReference>
<organism evidence="1 2">
    <name type="scientific">Sphingomonas cynarae</name>
    <dbReference type="NCBI Taxonomy" id="930197"/>
    <lineage>
        <taxon>Bacteria</taxon>
        <taxon>Pseudomonadati</taxon>
        <taxon>Pseudomonadota</taxon>
        <taxon>Alphaproteobacteria</taxon>
        <taxon>Sphingomonadales</taxon>
        <taxon>Sphingomonadaceae</taxon>
        <taxon>Sphingomonas</taxon>
    </lineage>
</organism>
<protein>
    <recommendedName>
        <fullName evidence="3">Tetratricopeptide repeat protein</fullName>
    </recommendedName>
</protein>
<proteinExistence type="predicted"/>
<accession>A0ABP7ET53</accession>
<evidence type="ECO:0000313" key="1">
    <source>
        <dbReference type="EMBL" id="GAA3721472.1"/>
    </source>
</evidence>
<sequence length="211" mass="22140">MPAVAQTARELLTQAAFQDRSQSAALARVDRARALALAAVQRMPDDQDAAVIAAGALAYRAKLTGSRAEAIEARKQLQAVATRFPRNAEAQIGLGGWHLGVIAKVGRIVGRAMAGAQKGAGLAATDRAVTLGGNRAFFAGLAGLLRIEADPADPRGRVLLDQATQAPTPTVLDRIIQRNAGAVLTSLKQGDAKTARALADRLLPFGWYDDQ</sequence>
<comment type="caution">
    <text evidence="1">The sequence shown here is derived from an EMBL/GenBank/DDBJ whole genome shotgun (WGS) entry which is preliminary data.</text>
</comment>
<dbReference type="EMBL" id="BAABBF010000009">
    <property type="protein sequence ID" value="GAA3721472.1"/>
    <property type="molecule type" value="Genomic_DNA"/>
</dbReference>
<reference evidence="2" key="1">
    <citation type="journal article" date="2019" name="Int. J. Syst. Evol. Microbiol.">
        <title>The Global Catalogue of Microorganisms (GCM) 10K type strain sequencing project: providing services to taxonomists for standard genome sequencing and annotation.</title>
        <authorList>
            <consortium name="The Broad Institute Genomics Platform"/>
            <consortium name="The Broad Institute Genome Sequencing Center for Infectious Disease"/>
            <person name="Wu L."/>
            <person name="Ma J."/>
        </authorList>
    </citation>
    <scope>NUCLEOTIDE SEQUENCE [LARGE SCALE GENOMIC DNA]</scope>
    <source>
        <strain evidence="2">JCM 17498</strain>
    </source>
</reference>